<protein>
    <recommendedName>
        <fullName evidence="3">Chromosome segregation protein SMC</fullName>
    </recommendedName>
</protein>
<feature type="non-terminal residue" evidence="2">
    <location>
        <position position="1"/>
    </location>
</feature>
<dbReference type="Gene3D" id="1.10.287.510">
    <property type="entry name" value="Helix hairpin bin"/>
    <property type="match status" value="1"/>
</dbReference>
<evidence type="ECO:0000313" key="2">
    <source>
        <dbReference type="EMBL" id="GAG40593.1"/>
    </source>
</evidence>
<evidence type="ECO:0008006" key="3">
    <source>
        <dbReference type="Google" id="ProtNLM"/>
    </source>
</evidence>
<reference evidence="2" key="1">
    <citation type="journal article" date="2014" name="Front. Microbiol.">
        <title>High frequency of phylogenetically diverse reductive dehalogenase-homologous genes in deep subseafloor sedimentary metagenomes.</title>
        <authorList>
            <person name="Kawai M."/>
            <person name="Futagami T."/>
            <person name="Toyoda A."/>
            <person name="Takaki Y."/>
            <person name="Nishi S."/>
            <person name="Hori S."/>
            <person name="Arai W."/>
            <person name="Tsubouchi T."/>
            <person name="Morono Y."/>
            <person name="Uchiyama I."/>
            <person name="Ito T."/>
            <person name="Fujiyama A."/>
            <person name="Inagaki F."/>
            <person name="Takami H."/>
        </authorList>
    </citation>
    <scope>NUCLEOTIDE SEQUENCE</scope>
    <source>
        <strain evidence="2">Expedition CK06-06</strain>
    </source>
</reference>
<keyword evidence="1" id="KW-0175">Coiled coil</keyword>
<gene>
    <name evidence="2" type="ORF">S01H1_65931</name>
</gene>
<dbReference type="EMBL" id="BARS01043561">
    <property type="protein sequence ID" value="GAG40593.1"/>
    <property type="molecule type" value="Genomic_DNA"/>
</dbReference>
<accession>X0XVK1</accession>
<dbReference type="SUPFAM" id="SSF75712">
    <property type="entry name" value="Rad50 coiled-coil Zn hook"/>
    <property type="match status" value="1"/>
</dbReference>
<feature type="non-terminal residue" evidence="2">
    <location>
        <position position="250"/>
    </location>
</feature>
<evidence type="ECO:0000256" key="1">
    <source>
        <dbReference type="SAM" id="Coils"/>
    </source>
</evidence>
<feature type="coiled-coil region" evidence="1">
    <location>
        <begin position="87"/>
        <end position="128"/>
    </location>
</feature>
<proteinExistence type="predicted"/>
<dbReference type="AlphaFoldDB" id="X0XVK1"/>
<name>X0XVK1_9ZZZZ</name>
<comment type="caution">
    <text evidence="2">The sequence shown here is derived from an EMBL/GenBank/DDBJ whole genome shotgun (WGS) entry which is preliminary data.</text>
</comment>
<organism evidence="2">
    <name type="scientific">marine sediment metagenome</name>
    <dbReference type="NCBI Taxonomy" id="412755"/>
    <lineage>
        <taxon>unclassified sequences</taxon>
        <taxon>metagenomes</taxon>
        <taxon>ecological metagenomes</taxon>
    </lineage>
</organism>
<sequence length="250" mass="28211">LTEYRDVVLDMSAFDGPLREHRAAHARDTGNAVACVAQGRVLNRQIDEMKNLGTGDCTRCGQPITPEHIAKEVADLEVQRDSLRVDFQTHDAAAKQAQETIDRIEADRAEHQRLHVEAERENTRISAESRVQLGQIKQSEDYLSKAVAHTAHLQKTMADTQAKVNPWLDREAQHQNRISELRANIEAMADERSTAGDKEKYIAFWIQGFGPKGLKNYILDSKLQEMTDAANQWVKLITGGTIWVKGEFRP</sequence>